<protein>
    <submittedName>
        <fullName evidence="4">Cache domain-containing protein</fullName>
    </submittedName>
</protein>
<organism evidence="4 5">
    <name type="scientific">Fontibacillus panacisegetis</name>
    <dbReference type="NCBI Taxonomy" id="670482"/>
    <lineage>
        <taxon>Bacteria</taxon>
        <taxon>Bacillati</taxon>
        <taxon>Bacillota</taxon>
        <taxon>Bacilli</taxon>
        <taxon>Bacillales</taxon>
        <taxon>Paenibacillaceae</taxon>
        <taxon>Fontibacillus</taxon>
    </lineage>
</organism>
<keyword evidence="1 2" id="KW-0807">Transducer</keyword>
<dbReference type="InterPro" id="IPR029151">
    <property type="entry name" value="Sensor-like_sf"/>
</dbReference>
<dbReference type="Pfam" id="PF22673">
    <property type="entry name" value="MCP-like_PDC_1"/>
    <property type="match status" value="1"/>
</dbReference>
<dbReference type="RefSeq" id="WP_091232821.1">
    <property type="nucleotide sequence ID" value="NZ_FNBG01000020.1"/>
</dbReference>
<dbReference type="Gene3D" id="1.10.287.950">
    <property type="entry name" value="Methyl-accepting chemotaxis protein"/>
    <property type="match status" value="1"/>
</dbReference>
<dbReference type="GO" id="GO:0016020">
    <property type="term" value="C:membrane"/>
    <property type="evidence" value="ECO:0007669"/>
    <property type="project" value="InterPro"/>
</dbReference>
<dbReference type="SMART" id="SM00283">
    <property type="entry name" value="MA"/>
    <property type="match status" value="1"/>
</dbReference>
<dbReference type="AlphaFoldDB" id="A0A1G7PXL7"/>
<dbReference type="PANTHER" id="PTHR32089:SF112">
    <property type="entry name" value="LYSOZYME-LIKE PROTEIN-RELATED"/>
    <property type="match status" value="1"/>
</dbReference>
<dbReference type="STRING" id="670482.SAMN04488542_12030"/>
<dbReference type="OrthoDB" id="9816519at2"/>
<evidence type="ECO:0000256" key="2">
    <source>
        <dbReference type="PROSITE-ProRule" id="PRU00284"/>
    </source>
</evidence>
<reference evidence="4 5" key="1">
    <citation type="submission" date="2016-10" db="EMBL/GenBank/DDBJ databases">
        <authorList>
            <person name="de Groot N.N."/>
        </authorList>
    </citation>
    <scope>NUCLEOTIDE SEQUENCE [LARGE SCALE GENOMIC DNA]</scope>
    <source>
        <strain evidence="4 5">DSM 28129</strain>
    </source>
</reference>
<dbReference type="InterPro" id="IPR004089">
    <property type="entry name" value="MCPsignal_dom"/>
</dbReference>
<dbReference type="Pfam" id="PF00015">
    <property type="entry name" value="MCPsignal"/>
    <property type="match status" value="1"/>
</dbReference>
<dbReference type="SUPFAM" id="SSF103190">
    <property type="entry name" value="Sensory domain-like"/>
    <property type="match status" value="1"/>
</dbReference>
<proteinExistence type="predicted"/>
<dbReference type="EMBL" id="FNBG01000020">
    <property type="protein sequence ID" value="SDF90973.1"/>
    <property type="molecule type" value="Genomic_DNA"/>
</dbReference>
<dbReference type="GO" id="GO:0007165">
    <property type="term" value="P:signal transduction"/>
    <property type="evidence" value="ECO:0007669"/>
    <property type="project" value="UniProtKB-KW"/>
</dbReference>
<evidence type="ECO:0000313" key="5">
    <source>
        <dbReference type="Proteomes" id="UP000198972"/>
    </source>
</evidence>
<evidence type="ECO:0000259" key="3">
    <source>
        <dbReference type="PROSITE" id="PS50111"/>
    </source>
</evidence>
<dbReference type="Proteomes" id="UP000198972">
    <property type="component" value="Unassembled WGS sequence"/>
</dbReference>
<feature type="domain" description="Methyl-accepting transducer" evidence="3">
    <location>
        <begin position="66"/>
        <end position="302"/>
    </location>
</feature>
<dbReference type="Gene3D" id="3.30.450.20">
    <property type="entry name" value="PAS domain"/>
    <property type="match status" value="1"/>
</dbReference>
<accession>A0A1G7PXL7</accession>
<gene>
    <name evidence="4" type="ORF">SAMN04488542_12030</name>
</gene>
<dbReference type="PROSITE" id="PS50111">
    <property type="entry name" value="CHEMOTAXIS_TRANSDUC_2"/>
    <property type="match status" value="1"/>
</dbReference>
<evidence type="ECO:0000256" key="1">
    <source>
        <dbReference type="ARBA" id="ARBA00023224"/>
    </source>
</evidence>
<keyword evidence="5" id="KW-1185">Reference proteome</keyword>
<sequence>MSQLRALFSTFEKRQKKARNEGKSLRLIHSDDSGDDLNTSKWTAIANESLVAADRLQAAVGEVNSSIEELQTLADISSIEDLKLKHSSEQSLEQVQESLAAMQEVTASAVSIQEAANHLHIKSEKTQSEASRMAQDLATADRTIRALAESQQSIVKPMDDLESNTKKLGSFYRELEDISGEVALLALNASIEAARLGEQGKGFDVVAVRMRQLAEQSRLAIGKSAPLFRNIGEDVERVKNSLQLGKDSALQGIDVMKSMGEDIRYIYEEIAAVNELVAEAGQRSSEQAEMTYNMENMMNQVHEGLSQSIIHVEGALGRMKSQRLYIGKLQSVAGGLHRAQEELVCTLSSVREDLSDDPTESGGVERGLAFTKILLQEAERNVFQQMEEAGHRGALEDLLKRESGLEAAWSNRADGSFVVSIPEAGLVNAKGREWFRKALAGETVISKVYVSAITKRRCMTLSVPIKKDGEIIGVLGADVSVDD</sequence>
<dbReference type="PANTHER" id="PTHR32089">
    <property type="entry name" value="METHYL-ACCEPTING CHEMOTAXIS PROTEIN MCPB"/>
    <property type="match status" value="1"/>
</dbReference>
<evidence type="ECO:0000313" key="4">
    <source>
        <dbReference type="EMBL" id="SDF90973.1"/>
    </source>
</evidence>
<dbReference type="SUPFAM" id="SSF58104">
    <property type="entry name" value="Methyl-accepting chemotaxis protein (MCP) signaling domain"/>
    <property type="match status" value="1"/>
</dbReference>
<dbReference type="CDD" id="cd12913">
    <property type="entry name" value="PDC1_MCP_like"/>
    <property type="match status" value="1"/>
</dbReference>
<name>A0A1G7PXL7_9BACL</name>